<gene>
    <name evidence="1" type="ORF">RGQ29_010789</name>
</gene>
<accession>A0AAN7G4J9</accession>
<sequence>MLNNGAPSIPANTNITTEQIQKILISYAWCSTWTRIET</sequence>
<name>A0AAN7G4J9_QUERU</name>
<evidence type="ECO:0000313" key="2">
    <source>
        <dbReference type="Proteomes" id="UP001324115"/>
    </source>
</evidence>
<dbReference type="Proteomes" id="UP001324115">
    <property type="component" value="Unassembled WGS sequence"/>
</dbReference>
<keyword evidence="2" id="KW-1185">Reference proteome</keyword>
<evidence type="ECO:0000313" key="1">
    <source>
        <dbReference type="EMBL" id="KAK4601370.1"/>
    </source>
</evidence>
<comment type="caution">
    <text evidence="1">The sequence shown here is derived from an EMBL/GenBank/DDBJ whole genome shotgun (WGS) entry which is preliminary data.</text>
</comment>
<organism evidence="1 2">
    <name type="scientific">Quercus rubra</name>
    <name type="common">Northern red oak</name>
    <name type="synonym">Quercus borealis</name>
    <dbReference type="NCBI Taxonomy" id="3512"/>
    <lineage>
        <taxon>Eukaryota</taxon>
        <taxon>Viridiplantae</taxon>
        <taxon>Streptophyta</taxon>
        <taxon>Embryophyta</taxon>
        <taxon>Tracheophyta</taxon>
        <taxon>Spermatophyta</taxon>
        <taxon>Magnoliopsida</taxon>
        <taxon>eudicotyledons</taxon>
        <taxon>Gunneridae</taxon>
        <taxon>Pentapetalae</taxon>
        <taxon>rosids</taxon>
        <taxon>fabids</taxon>
        <taxon>Fagales</taxon>
        <taxon>Fagaceae</taxon>
        <taxon>Quercus</taxon>
    </lineage>
</organism>
<dbReference type="AlphaFoldDB" id="A0AAN7G4J9"/>
<proteinExistence type="predicted"/>
<dbReference type="EMBL" id="JAXUIC010000002">
    <property type="protein sequence ID" value="KAK4601370.1"/>
    <property type="molecule type" value="Genomic_DNA"/>
</dbReference>
<protein>
    <submittedName>
        <fullName evidence="1">Uncharacterized protein</fullName>
    </submittedName>
</protein>
<reference evidence="1 2" key="1">
    <citation type="journal article" date="2023" name="G3 (Bethesda)">
        <title>A haplotype-resolved chromosome-scale genome for Quercus rubra L. provides insights into the genetics of adaptive traits for red oak species.</title>
        <authorList>
            <person name="Kapoor B."/>
            <person name="Jenkins J."/>
            <person name="Schmutz J."/>
            <person name="Zhebentyayeva T."/>
            <person name="Kuelheim C."/>
            <person name="Coggeshall M."/>
            <person name="Heim C."/>
            <person name="Lasky J.R."/>
            <person name="Leites L."/>
            <person name="Islam-Faridi N."/>
            <person name="Romero-Severson J."/>
            <person name="DeLeo V.L."/>
            <person name="Lucas S.M."/>
            <person name="Lazic D."/>
            <person name="Gailing O."/>
            <person name="Carlson J."/>
            <person name="Staton M."/>
        </authorList>
    </citation>
    <scope>NUCLEOTIDE SEQUENCE [LARGE SCALE GENOMIC DNA]</scope>
    <source>
        <strain evidence="1">Pseudo-F2</strain>
    </source>
</reference>